<gene>
    <name evidence="1" type="ORF">L2E82_46983</name>
</gene>
<dbReference type="EMBL" id="CM042017">
    <property type="protein sequence ID" value="KAI3689035.1"/>
    <property type="molecule type" value="Genomic_DNA"/>
</dbReference>
<name>A0ACB8YYE2_CICIN</name>
<dbReference type="Proteomes" id="UP001055811">
    <property type="component" value="Linkage Group LG09"/>
</dbReference>
<evidence type="ECO:0000313" key="1">
    <source>
        <dbReference type="EMBL" id="KAI3689035.1"/>
    </source>
</evidence>
<reference evidence="2" key="1">
    <citation type="journal article" date="2022" name="Mol. Ecol. Resour.">
        <title>The genomes of chicory, endive, great burdock and yacon provide insights into Asteraceae palaeo-polyploidization history and plant inulin production.</title>
        <authorList>
            <person name="Fan W."/>
            <person name="Wang S."/>
            <person name="Wang H."/>
            <person name="Wang A."/>
            <person name="Jiang F."/>
            <person name="Liu H."/>
            <person name="Zhao H."/>
            <person name="Xu D."/>
            <person name="Zhang Y."/>
        </authorList>
    </citation>
    <scope>NUCLEOTIDE SEQUENCE [LARGE SCALE GENOMIC DNA]</scope>
    <source>
        <strain evidence="2">cv. Punajuju</strain>
    </source>
</reference>
<evidence type="ECO:0000313" key="2">
    <source>
        <dbReference type="Proteomes" id="UP001055811"/>
    </source>
</evidence>
<proteinExistence type="predicted"/>
<organism evidence="1 2">
    <name type="scientific">Cichorium intybus</name>
    <name type="common">Chicory</name>
    <dbReference type="NCBI Taxonomy" id="13427"/>
    <lineage>
        <taxon>Eukaryota</taxon>
        <taxon>Viridiplantae</taxon>
        <taxon>Streptophyta</taxon>
        <taxon>Embryophyta</taxon>
        <taxon>Tracheophyta</taxon>
        <taxon>Spermatophyta</taxon>
        <taxon>Magnoliopsida</taxon>
        <taxon>eudicotyledons</taxon>
        <taxon>Gunneridae</taxon>
        <taxon>Pentapetalae</taxon>
        <taxon>asterids</taxon>
        <taxon>campanulids</taxon>
        <taxon>Asterales</taxon>
        <taxon>Asteraceae</taxon>
        <taxon>Cichorioideae</taxon>
        <taxon>Cichorieae</taxon>
        <taxon>Cichoriinae</taxon>
        <taxon>Cichorium</taxon>
    </lineage>
</organism>
<accession>A0ACB8YYE2</accession>
<reference evidence="1 2" key="2">
    <citation type="journal article" date="2022" name="Mol. Ecol. Resour.">
        <title>The genomes of chicory, endive, great burdock and yacon provide insights into Asteraceae paleo-polyploidization history and plant inulin production.</title>
        <authorList>
            <person name="Fan W."/>
            <person name="Wang S."/>
            <person name="Wang H."/>
            <person name="Wang A."/>
            <person name="Jiang F."/>
            <person name="Liu H."/>
            <person name="Zhao H."/>
            <person name="Xu D."/>
            <person name="Zhang Y."/>
        </authorList>
    </citation>
    <scope>NUCLEOTIDE SEQUENCE [LARGE SCALE GENOMIC DNA]</scope>
    <source>
        <strain evidence="2">cv. Punajuju</strain>
        <tissue evidence="1">Leaves</tissue>
    </source>
</reference>
<sequence length="150" mass="16366">MPVISFAQARSCISKGGTSYLAYVSVAQPIKVGVANVNVVNEFLDVFPDELPGLPPDRQVEFTIELIPGAAPVARAPYHLAPSDMVELRKQLEELLDRGFIRPSTSPWGAPILFVKKKDSGQPNPIGNLINPSQDYLTLIGSKPIHYDIN</sequence>
<protein>
    <submittedName>
        <fullName evidence="1">Uncharacterized protein</fullName>
    </submittedName>
</protein>
<comment type="caution">
    <text evidence="1">The sequence shown here is derived from an EMBL/GenBank/DDBJ whole genome shotgun (WGS) entry which is preliminary data.</text>
</comment>
<keyword evidence="2" id="KW-1185">Reference proteome</keyword>